<keyword evidence="6" id="KW-1185">Reference proteome</keyword>
<reference evidence="5 7" key="2">
    <citation type="journal article" date="2019" name="Nat. Microbiol.">
        <title>Wide diversity of methane and short-chain alkane metabolisms in uncultured archaea.</title>
        <authorList>
            <person name="Borrel G."/>
            <person name="Adam P.S."/>
            <person name="McKay L.J."/>
            <person name="Chen L.X."/>
            <person name="Sierra-Garcia I.N."/>
            <person name="Sieber C.M."/>
            <person name="Letourneur Q."/>
            <person name="Ghozlane A."/>
            <person name="Andersen G.L."/>
            <person name="Li W.J."/>
            <person name="Hallam S.J."/>
            <person name="Muyzer G."/>
            <person name="de Oliveira V.M."/>
            <person name="Inskeep W.P."/>
            <person name="Banfield J.F."/>
            <person name="Gribaldo S."/>
        </authorList>
    </citation>
    <scope>NUCLEOTIDE SEQUENCE [LARGE SCALE GENOMIC DNA]</scope>
    <source>
        <strain evidence="5">NM4</strain>
    </source>
</reference>
<evidence type="ECO:0000256" key="1">
    <source>
        <dbReference type="ARBA" id="ARBA00023122"/>
    </source>
</evidence>
<dbReference type="Proteomes" id="UP000277582">
    <property type="component" value="Unassembled WGS sequence"/>
</dbReference>
<organism evidence="4 6">
    <name type="scientific">Candidatus Methanodesulfokora washburnensis</name>
    <dbReference type="NCBI Taxonomy" id="2478471"/>
    <lineage>
        <taxon>Archaea</taxon>
        <taxon>Thermoproteota</taxon>
        <taxon>Candidatus Korarchaeia</taxon>
        <taxon>Candidatus Korarchaeia incertae sedis</taxon>
        <taxon>Candidatus Methanodesulfokora</taxon>
    </lineage>
</organism>
<feature type="domain" description="CBS" evidence="3">
    <location>
        <begin position="80"/>
        <end position="135"/>
    </location>
</feature>
<evidence type="ECO:0000313" key="4">
    <source>
        <dbReference type="EMBL" id="RSN76275.1"/>
    </source>
</evidence>
<keyword evidence="1 2" id="KW-0129">CBS domain</keyword>
<dbReference type="EMBL" id="RCOS01000062">
    <property type="protein sequence ID" value="RSN76275.1"/>
    <property type="molecule type" value="Genomic_DNA"/>
</dbReference>
<dbReference type="InterPro" id="IPR051257">
    <property type="entry name" value="Diverse_CBS-Domain"/>
</dbReference>
<dbReference type="Gene3D" id="3.10.580.10">
    <property type="entry name" value="CBS-domain"/>
    <property type="match status" value="2"/>
</dbReference>
<dbReference type="InterPro" id="IPR046342">
    <property type="entry name" value="CBS_dom_sf"/>
</dbReference>
<dbReference type="PROSITE" id="PS51371">
    <property type="entry name" value="CBS"/>
    <property type="match status" value="4"/>
</dbReference>
<dbReference type="AlphaFoldDB" id="A0A3R9R739"/>
<evidence type="ECO:0000313" key="6">
    <source>
        <dbReference type="Proteomes" id="UP000277582"/>
    </source>
</evidence>
<dbReference type="PANTHER" id="PTHR43080:SF2">
    <property type="entry name" value="CBS DOMAIN-CONTAINING PROTEIN"/>
    <property type="match status" value="1"/>
</dbReference>
<dbReference type="Proteomes" id="UP000316217">
    <property type="component" value="Unassembled WGS sequence"/>
</dbReference>
<accession>A0A3R9R739</accession>
<feature type="domain" description="CBS" evidence="3">
    <location>
        <begin position="139"/>
        <end position="194"/>
    </location>
</feature>
<dbReference type="SUPFAM" id="SSF54631">
    <property type="entry name" value="CBS-domain pair"/>
    <property type="match status" value="2"/>
</dbReference>
<evidence type="ECO:0000259" key="3">
    <source>
        <dbReference type="PROSITE" id="PS51371"/>
    </source>
</evidence>
<dbReference type="Pfam" id="PF00571">
    <property type="entry name" value="CBS"/>
    <property type="match status" value="4"/>
</dbReference>
<dbReference type="CDD" id="cd04584">
    <property type="entry name" value="CBS_pair_AcuB_like"/>
    <property type="match status" value="1"/>
</dbReference>
<sequence>MSLAEKKVEELMTSPPVCISKDSPVGKALSLMLDHDFSHLIAVDGKRVAGVVSMWDLVDVLGSSRFRNVPVSRIHVSAVMSEPAVTIQADDKVEDAKRIMLERDFSCLPVMRGDNLVGIITETDIVKMLKDSSAVRDLMRSSYPKVMPIDRIVHARAIMIENGVRVIPVVEEGRLVGIVTERALAKAFYHLRDESRVSHIEEAVRRVIVEDVMEESPEVLREDQSIEEAAALFYKARIPALPVIEGDLVKGMLERKSLLLRV</sequence>
<dbReference type="OrthoDB" id="8919at2157"/>
<evidence type="ECO:0000313" key="5">
    <source>
        <dbReference type="EMBL" id="RZN60569.1"/>
    </source>
</evidence>
<feature type="domain" description="CBS" evidence="3">
    <location>
        <begin position="12"/>
        <end position="71"/>
    </location>
</feature>
<evidence type="ECO:0000256" key="2">
    <source>
        <dbReference type="PROSITE-ProRule" id="PRU00703"/>
    </source>
</evidence>
<protein>
    <submittedName>
        <fullName evidence="4">CBS domain-containing protein</fullName>
    </submittedName>
</protein>
<dbReference type="RefSeq" id="WP_125670898.1">
    <property type="nucleotide sequence ID" value="NZ_RCOS01000062.1"/>
</dbReference>
<proteinExistence type="predicted"/>
<feature type="domain" description="CBS" evidence="3">
    <location>
        <begin position="213"/>
        <end position="262"/>
    </location>
</feature>
<dbReference type="PANTHER" id="PTHR43080">
    <property type="entry name" value="CBS DOMAIN-CONTAINING PROTEIN CBSX3, MITOCHONDRIAL"/>
    <property type="match status" value="1"/>
</dbReference>
<evidence type="ECO:0000313" key="7">
    <source>
        <dbReference type="Proteomes" id="UP000316217"/>
    </source>
</evidence>
<dbReference type="InterPro" id="IPR000644">
    <property type="entry name" value="CBS_dom"/>
</dbReference>
<reference evidence="4 6" key="1">
    <citation type="submission" date="2018-10" db="EMBL/GenBank/DDBJ databases">
        <title>Co-occurring genomic capacity for anaerobic methane metabolism and dissimilatory sulfite reduction discovered in the Korarchaeota.</title>
        <authorList>
            <person name="Mckay L.J."/>
            <person name="Dlakic M."/>
            <person name="Fields M.W."/>
            <person name="Delmont T.O."/>
            <person name="Eren A.M."/>
            <person name="Jay Z.J."/>
            <person name="Klingelsmith K.B."/>
            <person name="Rusch D.B."/>
            <person name="Inskeep W.P."/>
        </authorList>
    </citation>
    <scope>NUCLEOTIDE SEQUENCE [LARGE SCALE GENOMIC DNA]</scope>
    <source>
        <strain evidence="4 6">MDKW</strain>
    </source>
</reference>
<comment type="caution">
    <text evidence="4">The sequence shown here is derived from an EMBL/GenBank/DDBJ whole genome shotgun (WGS) entry which is preliminary data.</text>
</comment>
<gene>
    <name evidence="4" type="ORF">D6D85_04815</name>
    <name evidence="5" type="ORF">EF810_05695</name>
</gene>
<name>A0A3R9R739_9CREN</name>
<dbReference type="SMART" id="SM00116">
    <property type="entry name" value="CBS"/>
    <property type="match status" value="4"/>
</dbReference>
<dbReference type="EMBL" id="RXII01000086">
    <property type="protein sequence ID" value="RZN60569.1"/>
    <property type="molecule type" value="Genomic_DNA"/>
</dbReference>